<evidence type="ECO:0000313" key="5">
    <source>
        <dbReference type="EMBL" id="RXB29801.1"/>
    </source>
</evidence>
<evidence type="ECO:0000313" key="6">
    <source>
        <dbReference type="Proteomes" id="UP000290652"/>
    </source>
</evidence>
<dbReference type="PROSITE" id="PS51736">
    <property type="entry name" value="RECOMBINASES_3"/>
    <property type="match status" value="1"/>
</dbReference>
<dbReference type="Pfam" id="PF00239">
    <property type="entry name" value="Resolvase"/>
    <property type="match status" value="1"/>
</dbReference>
<dbReference type="Pfam" id="PF07508">
    <property type="entry name" value="Recombinase"/>
    <property type="match status" value="1"/>
</dbReference>
<dbReference type="CDD" id="cd00338">
    <property type="entry name" value="Ser_Recombinase"/>
    <property type="match status" value="1"/>
</dbReference>
<dbReference type="GO" id="GO:0003677">
    <property type="term" value="F:DNA binding"/>
    <property type="evidence" value="ECO:0007669"/>
    <property type="project" value="UniProtKB-KW"/>
</dbReference>
<evidence type="ECO:0000259" key="3">
    <source>
        <dbReference type="PROSITE" id="PS51736"/>
    </source>
</evidence>
<feature type="domain" description="Recombinase" evidence="4">
    <location>
        <begin position="175"/>
        <end position="288"/>
    </location>
</feature>
<protein>
    <submittedName>
        <fullName evidence="5">Recombinase family protein</fullName>
    </submittedName>
</protein>
<organism evidence="5 6">
    <name type="scientific">Escherichia coli</name>
    <dbReference type="NCBI Taxonomy" id="562"/>
    <lineage>
        <taxon>Bacteria</taxon>
        <taxon>Pseudomonadati</taxon>
        <taxon>Pseudomonadota</taxon>
        <taxon>Gammaproteobacteria</taxon>
        <taxon>Enterobacterales</taxon>
        <taxon>Enterobacteriaceae</taxon>
        <taxon>Escherichia</taxon>
    </lineage>
</organism>
<dbReference type="Proteomes" id="UP000290652">
    <property type="component" value="Unassembled WGS sequence"/>
</dbReference>
<dbReference type="PANTHER" id="PTHR30461:SF2">
    <property type="entry name" value="SERINE RECOMBINASE PINE-RELATED"/>
    <property type="match status" value="1"/>
</dbReference>
<gene>
    <name evidence="5" type="ORF">EPS97_13565</name>
</gene>
<dbReference type="SUPFAM" id="SSF53041">
    <property type="entry name" value="Resolvase-like"/>
    <property type="match status" value="1"/>
</dbReference>
<dbReference type="InterPro" id="IPR036162">
    <property type="entry name" value="Resolvase-like_N_sf"/>
</dbReference>
<evidence type="ECO:0000256" key="2">
    <source>
        <dbReference type="ARBA" id="ARBA00023172"/>
    </source>
</evidence>
<dbReference type="GO" id="GO:0000150">
    <property type="term" value="F:DNA strand exchange activity"/>
    <property type="evidence" value="ECO:0007669"/>
    <property type="project" value="InterPro"/>
</dbReference>
<keyword evidence="1" id="KW-0238">DNA-binding</keyword>
<dbReference type="PROSITE" id="PS51737">
    <property type="entry name" value="RECOMBINASE_DNA_BIND"/>
    <property type="match status" value="1"/>
</dbReference>
<dbReference type="InterPro" id="IPR050639">
    <property type="entry name" value="SSR_resolvase"/>
</dbReference>
<dbReference type="Gene3D" id="3.40.50.1390">
    <property type="entry name" value="Resolvase, N-terminal catalytic domain"/>
    <property type="match status" value="1"/>
</dbReference>
<dbReference type="InterPro" id="IPR038109">
    <property type="entry name" value="DNA_bind_recomb_sf"/>
</dbReference>
<dbReference type="Gene3D" id="3.90.1750.20">
    <property type="entry name" value="Putative Large Serine Recombinase, Chain B, Domain 2"/>
    <property type="match status" value="1"/>
</dbReference>
<proteinExistence type="predicted"/>
<keyword evidence="2" id="KW-0233">DNA recombination</keyword>
<dbReference type="SMART" id="SM00857">
    <property type="entry name" value="Resolvase"/>
    <property type="match status" value="1"/>
</dbReference>
<dbReference type="InterPro" id="IPR006119">
    <property type="entry name" value="Resolv_N"/>
</dbReference>
<comment type="caution">
    <text evidence="5">The sequence shown here is derived from an EMBL/GenBank/DDBJ whole genome shotgun (WGS) entry which is preliminary data.</text>
</comment>
<dbReference type="InterPro" id="IPR011109">
    <property type="entry name" value="DNA_bind_recombinase_dom"/>
</dbReference>
<evidence type="ECO:0000256" key="1">
    <source>
        <dbReference type="ARBA" id="ARBA00023125"/>
    </source>
</evidence>
<feature type="domain" description="Resolvase/invertase-type recombinase catalytic" evidence="3">
    <location>
        <begin position="7"/>
        <end position="161"/>
    </location>
</feature>
<dbReference type="PANTHER" id="PTHR30461">
    <property type="entry name" value="DNA-INVERTASE FROM LAMBDOID PROPHAGE"/>
    <property type="match status" value="1"/>
</dbReference>
<dbReference type="RefSeq" id="WP_001171815.1">
    <property type="nucleotide sequence ID" value="NZ_CP107720.1"/>
</dbReference>
<dbReference type="AlphaFoldDB" id="A0A9Q7KAW9"/>
<evidence type="ECO:0000259" key="4">
    <source>
        <dbReference type="PROSITE" id="PS51737"/>
    </source>
</evidence>
<dbReference type="EMBL" id="SCIU01000024">
    <property type="protein sequence ID" value="RXB29801.1"/>
    <property type="molecule type" value="Genomic_DNA"/>
</dbReference>
<sequence length="501" mass="57032">MQKQNGLAYSYIRFSSKKQEQGDSVRRQTELAEKYSIANNLTLSEKNFQDLGISAFKEGNRPSLGDMLSAIEQGAIESGSTIIIESLDRLSRRGIDVTQQIIKSILQHNVFIASLTDGLLLNRESVNDLVSVIRIALAADLAHKESEKKSQRLRETKQQQRKAALSGKVINKILPFWLAREKDQFVFSDRLDAVKRIIELKKKGLGTNKIAKTLNDEGFRPLRSAGWNHTTVGKTLSSVALYGAYQTSETTKDRKVILLDIIDNYYPAVISKEDWMLLQSDAKQNKPGYKSDKNAFTGLLKHSCGGALVRKFHVVTGKTYQYHVCANARDGKCTVTQNFKNMEIALYKILKHLKMEKKTSVDTTIAQERAQLKEQIDNLNGMLLTMKKVPMSVLETIGNLEEKLQELDQQFKQQSDMVLAEQSVDFNLLSEIKDPIELNMMLKRVIKEITVFNLKKSWRIKVQYLNGHSQSFRWDGYSMSFVSDSKKLLEYMNAEKEQLDN</sequence>
<name>A0A9Q7KAW9_ECOLX</name>
<reference evidence="5 6" key="1">
    <citation type="submission" date="2019-01" db="EMBL/GenBank/DDBJ databases">
        <title>Genomic analysis of febrile catheter-associated UTI E. coli isolates.</title>
        <authorList>
            <person name="Potter R."/>
            <person name="Zou Z."/>
            <person name="Henderson J."/>
            <person name="Dantas G."/>
        </authorList>
    </citation>
    <scope>NUCLEOTIDE SEQUENCE [LARGE SCALE GENOMIC DNA]</scope>
    <source>
        <strain evidence="5 6">49_rectal</strain>
    </source>
</reference>
<accession>A0A9Q7KAW9</accession>